<dbReference type="GO" id="GO:0015031">
    <property type="term" value="P:protein transport"/>
    <property type="evidence" value="ECO:0007669"/>
    <property type="project" value="UniProtKB-KW"/>
</dbReference>
<dbReference type="Proteomes" id="UP001151518">
    <property type="component" value="Unassembled WGS sequence"/>
</dbReference>
<keyword evidence="7 10" id="KW-0472">Membrane</keyword>
<evidence type="ECO:0000259" key="12">
    <source>
        <dbReference type="Pfam" id="PF20653"/>
    </source>
</evidence>
<dbReference type="PANTHER" id="PTHR21506">
    <property type="entry name" value="COMPONENT OF OLIGOMERIC GOLGI COMPLEX 6"/>
    <property type="match status" value="1"/>
</dbReference>
<sequence>MSMSIDTKTPGGSLGRRVAQIVQQPLDDTQVRMSLESLAHCYSDTNLTSLLWHRDLRAKMHMSSTALDRDFVQALGQVDNMFAQLEAHIELVDQECRSLRTQVNRALNSTQWLTAQASTLFDEQRELHTRLQLTREFIERFGVPDAVEENSPAAPQFFVTLDLVAEKRAECQKLLAVRSQTAAELLVALAELEDRLYGCLSRWVVSQVRELNGVLFSDQLKYAMSRLRTSQPLFFDHALKEIAKARRTVLHREFHHALSGSSRPIEAHAADPLRYIGDMLAWIHQACAEERELLDTLITADNKVLLGSALEQIARPLEIRVEQTTAGMAPSSLYRVDNLLVFYFGLFLPICDPDSVFITTLRSLCASTHETLRLELERLVDNIIVDIERLLSPTLDVPPSLGDFLGVVADILILHEDSLTSVDASGPLLGNTHALVVVDDITELLTRIRDEAHTAAHGNQRLREYERTIFELNIVTTIETLVPRAGAHAMESAPLVDKLSKQLSDVLREKSTLPFGLPIDDIGESLVVFNERLKTDLDVARLVSRLRSHQAAREVTTKTIQLFVEQYRELYERAVEDVEDNDEIVALLHTPETVATLL</sequence>
<feature type="domain" description="Conserved Oligomeric Golgi complex subunit 6 C-terminal" evidence="12">
    <location>
        <begin position="180"/>
        <end position="508"/>
    </location>
</feature>
<gene>
    <name evidence="13" type="primary">COG6</name>
    <name evidence="13" type="ORF">GGI25_004685</name>
</gene>
<organism evidence="13 14">
    <name type="scientific">Coemansia spiralis</name>
    <dbReference type="NCBI Taxonomy" id="417178"/>
    <lineage>
        <taxon>Eukaryota</taxon>
        <taxon>Fungi</taxon>
        <taxon>Fungi incertae sedis</taxon>
        <taxon>Zoopagomycota</taxon>
        <taxon>Kickxellomycotina</taxon>
        <taxon>Kickxellomycetes</taxon>
        <taxon>Kickxellales</taxon>
        <taxon>Kickxellaceae</taxon>
        <taxon>Coemansia</taxon>
    </lineage>
</organism>
<evidence type="ECO:0000256" key="8">
    <source>
        <dbReference type="ARBA" id="ARBA00031348"/>
    </source>
</evidence>
<evidence type="ECO:0000313" key="13">
    <source>
        <dbReference type="EMBL" id="KAJ2673584.1"/>
    </source>
</evidence>
<dbReference type="GO" id="GO:0006891">
    <property type="term" value="P:intra-Golgi vesicle-mediated transport"/>
    <property type="evidence" value="ECO:0007669"/>
    <property type="project" value="UniProtKB-UniRule"/>
</dbReference>
<comment type="subunit">
    <text evidence="10">Component of the conserved oligomeric Golgi complex.</text>
</comment>
<comment type="similarity">
    <text evidence="2 10">Belongs to the COG6 family.</text>
</comment>
<comment type="function">
    <text evidence="9">Acts as a component of the peripheral membrane COG complex that is involved in intra-Golgi protein trafficking. COG is located at the cis-Golgi, and regulates tethering of retrograde intra-Golgi vesicles and possibly a number of other membrane trafficking events.</text>
</comment>
<evidence type="ECO:0000256" key="3">
    <source>
        <dbReference type="ARBA" id="ARBA00020973"/>
    </source>
</evidence>
<dbReference type="Pfam" id="PF20653">
    <property type="entry name" value="COG6_C"/>
    <property type="match status" value="1"/>
</dbReference>
<evidence type="ECO:0000256" key="4">
    <source>
        <dbReference type="ARBA" id="ARBA00022448"/>
    </source>
</evidence>
<evidence type="ECO:0000256" key="10">
    <source>
        <dbReference type="RuleBase" id="RU365075"/>
    </source>
</evidence>
<name>A0A9W8G5P5_9FUNG</name>
<comment type="subcellular location">
    <subcellularLocation>
        <location evidence="1 10">Golgi apparatus membrane</location>
        <topology evidence="1 10">Peripheral membrane protein</topology>
    </subcellularLocation>
</comment>
<evidence type="ECO:0000256" key="1">
    <source>
        <dbReference type="ARBA" id="ARBA00004395"/>
    </source>
</evidence>
<dbReference type="InterPro" id="IPR048369">
    <property type="entry name" value="COG6_C"/>
</dbReference>
<dbReference type="EMBL" id="JANBTW010000067">
    <property type="protein sequence ID" value="KAJ2673584.1"/>
    <property type="molecule type" value="Genomic_DNA"/>
</dbReference>
<keyword evidence="5 10" id="KW-0653">Protein transport</keyword>
<dbReference type="InterPro" id="IPR010490">
    <property type="entry name" value="COG6"/>
</dbReference>
<evidence type="ECO:0000259" key="11">
    <source>
        <dbReference type="Pfam" id="PF06419"/>
    </source>
</evidence>
<protein>
    <recommendedName>
        <fullName evidence="3 10">Conserved oligomeric Golgi complex subunit 6</fullName>
        <shortName evidence="10">COG complex subunit 6</shortName>
    </recommendedName>
    <alternativeName>
        <fullName evidence="8 10">Component of oligomeric Golgi complex 6</fullName>
    </alternativeName>
</protein>
<proteinExistence type="inferred from homology"/>
<reference evidence="13" key="1">
    <citation type="submission" date="2022-07" db="EMBL/GenBank/DDBJ databases">
        <title>Phylogenomic reconstructions and comparative analyses of Kickxellomycotina fungi.</title>
        <authorList>
            <person name="Reynolds N.K."/>
            <person name="Stajich J.E."/>
            <person name="Barry K."/>
            <person name="Grigoriev I.V."/>
            <person name="Crous P."/>
            <person name="Smith M.E."/>
        </authorList>
    </citation>
    <scope>NUCLEOTIDE SEQUENCE</scope>
    <source>
        <strain evidence="13">NRRL 3115</strain>
    </source>
</reference>
<accession>A0A9W8G5P5</accession>
<keyword evidence="4 10" id="KW-0813">Transport</keyword>
<evidence type="ECO:0000256" key="2">
    <source>
        <dbReference type="ARBA" id="ARBA00011023"/>
    </source>
</evidence>
<comment type="caution">
    <text evidence="13">The sequence shown here is derived from an EMBL/GenBank/DDBJ whole genome shotgun (WGS) entry which is preliminary data.</text>
</comment>
<evidence type="ECO:0000313" key="14">
    <source>
        <dbReference type="Proteomes" id="UP001151518"/>
    </source>
</evidence>
<dbReference type="AlphaFoldDB" id="A0A9W8G5P5"/>
<dbReference type="GO" id="GO:0000139">
    <property type="term" value="C:Golgi membrane"/>
    <property type="evidence" value="ECO:0007669"/>
    <property type="project" value="UniProtKB-SubCell"/>
</dbReference>
<feature type="domain" description="Conserved oligomeric complex COG6 N-terminal" evidence="11">
    <location>
        <begin position="53"/>
        <end position="142"/>
    </location>
</feature>
<evidence type="ECO:0000256" key="5">
    <source>
        <dbReference type="ARBA" id="ARBA00022927"/>
    </source>
</evidence>
<keyword evidence="6 10" id="KW-0333">Golgi apparatus</keyword>
<dbReference type="PANTHER" id="PTHR21506:SF0">
    <property type="entry name" value="CONSERVED OLIGOMERIC GOLGI COMPLEX SUBUNIT 6"/>
    <property type="match status" value="1"/>
</dbReference>
<comment type="function">
    <text evidence="10">Acts as component of the peripheral membrane COG complex that is involved in intra-Golgi protein trafficking. COG is located at the cis-Golgi, and regulates tethering of retrograde intra-Golgi vesicles and possibly a number of other membrane trafficking events.</text>
</comment>
<dbReference type="InterPro" id="IPR048368">
    <property type="entry name" value="COG6_N"/>
</dbReference>
<evidence type="ECO:0000256" key="6">
    <source>
        <dbReference type="ARBA" id="ARBA00023034"/>
    </source>
</evidence>
<dbReference type="SMART" id="SM01087">
    <property type="entry name" value="COG6"/>
    <property type="match status" value="1"/>
</dbReference>
<evidence type="ECO:0000256" key="7">
    <source>
        <dbReference type="ARBA" id="ARBA00023136"/>
    </source>
</evidence>
<dbReference type="Pfam" id="PF06419">
    <property type="entry name" value="COG6_N"/>
    <property type="match status" value="1"/>
</dbReference>
<dbReference type="GO" id="GO:0017119">
    <property type="term" value="C:Golgi transport complex"/>
    <property type="evidence" value="ECO:0007669"/>
    <property type="project" value="UniProtKB-UniRule"/>
</dbReference>
<evidence type="ECO:0000256" key="9">
    <source>
        <dbReference type="ARBA" id="ARBA00043873"/>
    </source>
</evidence>
<dbReference type="OrthoDB" id="272987at2759"/>